<dbReference type="EMBL" id="CP004121">
    <property type="protein sequence ID" value="AGF54242.1"/>
    <property type="molecule type" value="Genomic_DNA"/>
</dbReference>
<organism evidence="2 3">
    <name type="scientific">Clostridium saccharoperbutylacetonicum N1-4(HMT)</name>
    <dbReference type="NCBI Taxonomy" id="931276"/>
    <lineage>
        <taxon>Bacteria</taxon>
        <taxon>Bacillati</taxon>
        <taxon>Bacillota</taxon>
        <taxon>Clostridia</taxon>
        <taxon>Eubacteriales</taxon>
        <taxon>Clostridiaceae</taxon>
        <taxon>Clostridium</taxon>
    </lineage>
</organism>
<keyword evidence="1" id="KW-0472">Membrane</keyword>
<name>M1MRQ5_9CLOT</name>
<evidence type="ECO:0000256" key="1">
    <source>
        <dbReference type="SAM" id="Phobius"/>
    </source>
</evidence>
<keyword evidence="1" id="KW-1133">Transmembrane helix</keyword>
<dbReference type="AlphaFoldDB" id="M1MRQ5"/>
<sequence length="105" mass="12346">MKKYRYIQMYYLLYVIVIIFALGTIIIFKNLFVIILDSVCIGISLIDIINKSMSSIYIDNTTIIQSGIHRKKIMYFSEIERIIKLPTSKGKKIFYNCITITNLFF</sequence>
<feature type="transmembrane region" description="Helical" evidence="1">
    <location>
        <begin position="12"/>
        <end position="36"/>
    </location>
</feature>
<gene>
    <name evidence="2" type="ORF">Cspa_c04240</name>
</gene>
<dbReference type="Proteomes" id="UP000011728">
    <property type="component" value="Chromosome"/>
</dbReference>
<evidence type="ECO:0000313" key="3">
    <source>
        <dbReference type="Proteomes" id="UP000011728"/>
    </source>
</evidence>
<evidence type="ECO:0000313" key="2">
    <source>
        <dbReference type="EMBL" id="AGF54242.1"/>
    </source>
</evidence>
<dbReference type="KEGG" id="csr:Cspa_c04240"/>
<proteinExistence type="predicted"/>
<reference evidence="2 3" key="1">
    <citation type="submission" date="2013-02" db="EMBL/GenBank/DDBJ databases">
        <title>Genome sequence of Clostridium saccharoperbutylacetonicum N1-4(HMT).</title>
        <authorList>
            <person name="Poehlein A."/>
            <person name="Daniel R."/>
        </authorList>
    </citation>
    <scope>NUCLEOTIDE SEQUENCE [LARGE SCALE GENOMIC DNA]</scope>
    <source>
        <strain evidence="3">N1-4(HMT)</strain>
    </source>
</reference>
<accession>M1MRQ5</accession>
<keyword evidence="1" id="KW-0812">Transmembrane</keyword>
<protein>
    <submittedName>
        <fullName evidence="2">Uncharacterized protein</fullName>
    </submittedName>
</protein>
<dbReference type="HOGENOM" id="CLU_2231927_0_0_9"/>
<keyword evidence="3" id="KW-1185">Reference proteome</keyword>